<keyword evidence="5" id="KW-0574">Periplasm</keyword>
<dbReference type="InterPro" id="IPR036909">
    <property type="entry name" value="Cyt_c-like_dom_sf"/>
</dbReference>
<dbReference type="AlphaFoldDB" id="A0A318TVJ0"/>
<feature type="binding site" description="axial binding residue" evidence="9">
    <location>
        <position position="57"/>
    </location>
    <ligand>
        <name>heme c</name>
        <dbReference type="ChEBI" id="CHEBI:61717"/>
        <label>1</label>
    </ligand>
    <ligandPart>
        <name>Fe</name>
        <dbReference type="ChEBI" id="CHEBI:18248"/>
    </ligandPart>
</feature>
<dbReference type="InterPro" id="IPR009056">
    <property type="entry name" value="Cyt_c-like_dom"/>
</dbReference>
<keyword evidence="2 8" id="KW-0349">Heme</keyword>
<dbReference type="GO" id="GO:0046872">
    <property type="term" value="F:metal ion binding"/>
    <property type="evidence" value="ECO:0007669"/>
    <property type="project" value="UniProtKB-KW"/>
</dbReference>
<dbReference type="Pfam" id="PF00034">
    <property type="entry name" value="Cytochrom_C"/>
    <property type="match status" value="1"/>
</dbReference>
<evidence type="ECO:0000256" key="6">
    <source>
        <dbReference type="ARBA" id="ARBA00023002"/>
    </source>
</evidence>
<evidence type="ECO:0000256" key="1">
    <source>
        <dbReference type="ARBA" id="ARBA00004418"/>
    </source>
</evidence>
<dbReference type="PIRSF" id="PIRSF000294">
    <property type="entry name" value="Cytochrome-c_peroxidase"/>
    <property type="match status" value="1"/>
</dbReference>
<protein>
    <submittedName>
        <fullName evidence="12">Cytochrome c peroxidase</fullName>
    </submittedName>
</protein>
<keyword evidence="7 9" id="KW-0408">Iron</keyword>
<dbReference type="InterPro" id="IPR026259">
    <property type="entry name" value="MauG/Cytc_peroxidase"/>
</dbReference>
<dbReference type="Gene3D" id="1.10.760.10">
    <property type="entry name" value="Cytochrome c-like domain"/>
    <property type="match status" value="2"/>
</dbReference>
<dbReference type="PROSITE" id="PS51007">
    <property type="entry name" value="CYTC"/>
    <property type="match status" value="1"/>
</dbReference>
<comment type="PTM">
    <text evidence="8">Binds 2 heme groups per subunit.</text>
</comment>
<evidence type="ECO:0000256" key="4">
    <source>
        <dbReference type="ARBA" id="ARBA00022729"/>
    </source>
</evidence>
<dbReference type="OrthoDB" id="9805202at2"/>
<dbReference type="Proteomes" id="UP000247727">
    <property type="component" value="Unassembled WGS sequence"/>
</dbReference>
<comment type="cofactor">
    <cofactor evidence="8">
        <name>heme</name>
        <dbReference type="ChEBI" id="CHEBI:30413"/>
    </cofactor>
    <text evidence="8">Binds 2 heme groups.</text>
</comment>
<keyword evidence="4 10" id="KW-0732">Signal</keyword>
<evidence type="ECO:0000256" key="10">
    <source>
        <dbReference type="SAM" id="SignalP"/>
    </source>
</evidence>
<feature type="domain" description="Cytochrome c" evidence="11">
    <location>
        <begin position="190"/>
        <end position="302"/>
    </location>
</feature>
<dbReference type="Pfam" id="PF03150">
    <property type="entry name" value="CCP_MauG"/>
    <property type="match status" value="1"/>
</dbReference>
<gene>
    <name evidence="12" type="ORF">C8J30_11112</name>
</gene>
<dbReference type="GO" id="GO:0020037">
    <property type="term" value="F:heme binding"/>
    <property type="evidence" value="ECO:0007669"/>
    <property type="project" value="InterPro"/>
</dbReference>
<dbReference type="RefSeq" id="WP_110806340.1">
    <property type="nucleotide sequence ID" value="NZ_QJTK01000011.1"/>
</dbReference>
<accession>A0A318TVJ0</accession>
<dbReference type="GO" id="GO:0004130">
    <property type="term" value="F:cytochrome-c peroxidase activity"/>
    <property type="evidence" value="ECO:0007669"/>
    <property type="project" value="TreeGrafter"/>
</dbReference>
<evidence type="ECO:0000313" key="12">
    <source>
        <dbReference type="EMBL" id="PYF08684.1"/>
    </source>
</evidence>
<keyword evidence="6" id="KW-0560">Oxidoreductase</keyword>
<feature type="binding site" description="covalent" evidence="8">
    <location>
        <position position="204"/>
    </location>
    <ligand>
        <name>heme c</name>
        <dbReference type="ChEBI" id="CHEBI:61717"/>
        <label>2</label>
    </ligand>
</feature>
<proteinExistence type="predicted"/>
<keyword evidence="3 9" id="KW-0479">Metal-binding</keyword>
<dbReference type="SUPFAM" id="SSF46626">
    <property type="entry name" value="Cytochrome c"/>
    <property type="match status" value="2"/>
</dbReference>
<evidence type="ECO:0000256" key="2">
    <source>
        <dbReference type="ARBA" id="ARBA00022617"/>
    </source>
</evidence>
<feature type="binding site" description="covalent" evidence="8">
    <location>
        <position position="56"/>
    </location>
    <ligand>
        <name>heme c</name>
        <dbReference type="ChEBI" id="CHEBI:61717"/>
        <label>1</label>
    </ligand>
</feature>
<dbReference type="PANTHER" id="PTHR30600">
    <property type="entry name" value="CYTOCHROME C PEROXIDASE-RELATED"/>
    <property type="match status" value="1"/>
</dbReference>
<evidence type="ECO:0000256" key="8">
    <source>
        <dbReference type="PIRSR" id="PIRSR000294-1"/>
    </source>
</evidence>
<evidence type="ECO:0000256" key="5">
    <source>
        <dbReference type="ARBA" id="ARBA00022764"/>
    </source>
</evidence>
<feature type="binding site" description="axial binding residue" evidence="9">
    <location>
        <position position="208"/>
    </location>
    <ligand>
        <name>heme c</name>
        <dbReference type="ChEBI" id="CHEBI:61717"/>
        <label>2</label>
    </ligand>
    <ligandPart>
        <name>Fe</name>
        <dbReference type="ChEBI" id="CHEBI:18248"/>
    </ligandPart>
</feature>
<reference evidence="12 13" key="1">
    <citation type="submission" date="2018-06" db="EMBL/GenBank/DDBJ databases">
        <title>Genomic Encyclopedia of Type Strains, Phase III (KMG-III): the genomes of soil and plant-associated and newly described type strains.</title>
        <authorList>
            <person name="Whitman W."/>
        </authorList>
    </citation>
    <scope>NUCLEOTIDE SEQUENCE [LARGE SCALE GENOMIC DNA]</scope>
    <source>
        <strain evidence="12 13">JA737</strain>
    </source>
</reference>
<evidence type="ECO:0000256" key="7">
    <source>
        <dbReference type="ARBA" id="ARBA00023004"/>
    </source>
</evidence>
<evidence type="ECO:0000256" key="3">
    <source>
        <dbReference type="ARBA" id="ARBA00022723"/>
    </source>
</evidence>
<feature type="chain" id="PRO_5016371618" evidence="10">
    <location>
        <begin position="28"/>
        <end position="323"/>
    </location>
</feature>
<dbReference type="GO" id="GO:0009055">
    <property type="term" value="F:electron transfer activity"/>
    <property type="evidence" value="ECO:0007669"/>
    <property type="project" value="InterPro"/>
</dbReference>
<evidence type="ECO:0000256" key="9">
    <source>
        <dbReference type="PIRSR" id="PIRSR000294-2"/>
    </source>
</evidence>
<feature type="signal peptide" evidence="10">
    <location>
        <begin position="1"/>
        <end position="27"/>
    </location>
</feature>
<evidence type="ECO:0000259" key="11">
    <source>
        <dbReference type="PROSITE" id="PS51007"/>
    </source>
</evidence>
<dbReference type="EMBL" id="QJTK01000011">
    <property type="protein sequence ID" value="PYF08684.1"/>
    <property type="molecule type" value="Genomic_DNA"/>
</dbReference>
<comment type="subcellular location">
    <subcellularLocation>
        <location evidence="1">Periplasm</location>
    </subcellularLocation>
</comment>
<comment type="caution">
    <text evidence="12">The sequence shown here is derived from an EMBL/GenBank/DDBJ whole genome shotgun (WGS) entry which is preliminary data.</text>
</comment>
<name>A0A318TVJ0_9RHOB</name>
<sequence>MARPVQPVAALTLSVVAFGLAATMAPAETQIRIDLGRKLFYDADLSFTGTMACATCHEQWHGFTDNNRGHPGIYDDPAKRNVPGLANIGAFKNFTWADNSLGTLQRQARNPLLGTAPIEMGVSGHEDEVVARFATDPCYDKVFAAAFPERGGEVSLDTITLALAAFEKAIVSTDSAWDKAEASGAALANPTAERGRKLFAEKGCASCHTPPLFSDDAFHKVTELKEGEADAGLGDVTGKAEDRGMFRTPSLRNAAMTFPYWHDGRVETITEAIALHDPALTGQPQPTGNEVAALIAFLGSLTDHTMLENPAYALPPEACPLKP</sequence>
<organism evidence="12 13">
    <name type="scientific">Rhodobacter viridis</name>
    <dbReference type="NCBI Taxonomy" id="1054202"/>
    <lineage>
        <taxon>Bacteria</taxon>
        <taxon>Pseudomonadati</taxon>
        <taxon>Pseudomonadota</taxon>
        <taxon>Alphaproteobacteria</taxon>
        <taxon>Rhodobacterales</taxon>
        <taxon>Rhodobacter group</taxon>
        <taxon>Rhodobacter</taxon>
    </lineage>
</organism>
<dbReference type="InterPro" id="IPR004852">
    <property type="entry name" value="Di-haem_cyt_c_peroxidsae"/>
</dbReference>
<dbReference type="InterPro" id="IPR051395">
    <property type="entry name" value="Cytochrome_c_Peroxidase/MauG"/>
</dbReference>
<evidence type="ECO:0000313" key="13">
    <source>
        <dbReference type="Proteomes" id="UP000247727"/>
    </source>
</evidence>
<keyword evidence="12" id="KW-0575">Peroxidase</keyword>
<feature type="binding site" description="covalent" evidence="8">
    <location>
        <position position="53"/>
    </location>
    <ligand>
        <name>heme c</name>
        <dbReference type="ChEBI" id="CHEBI:61717"/>
        <label>1</label>
    </ligand>
</feature>
<keyword evidence="13" id="KW-1185">Reference proteome</keyword>
<dbReference type="GO" id="GO:0042597">
    <property type="term" value="C:periplasmic space"/>
    <property type="evidence" value="ECO:0007669"/>
    <property type="project" value="UniProtKB-SubCell"/>
</dbReference>
<feature type="binding site" description="covalent" evidence="8">
    <location>
        <position position="207"/>
    </location>
    <ligand>
        <name>heme c</name>
        <dbReference type="ChEBI" id="CHEBI:61717"/>
        <label>2</label>
    </ligand>
</feature>